<dbReference type="EMBL" id="CM042054">
    <property type="protein sequence ID" value="KAI3707671.1"/>
    <property type="molecule type" value="Genomic_DNA"/>
</dbReference>
<comment type="caution">
    <text evidence="1">The sequence shown here is derived from an EMBL/GenBank/DDBJ whole genome shotgun (WGS) entry which is preliminary data.</text>
</comment>
<evidence type="ECO:0000313" key="2">
    <source>
        <dbReference type="Proteomes" id="UP001055879"/>
    </source>
</evidence>
<keyword evidence="2" id="KW-1185">Reference proteome</keyword>
<proteinExistence type="predicted"/>
<reference evidence="2" key="1">
    <citation type="journal article" date="2022" name="Mol. Ecol. Resour.">
        <title>The genomes of chicory, endive, great burdock and yacon provide insights into Asteraceae palaeo-polyploidization history and plant inulin production.</title>
        <authorList>
            <person name="Fan W."/>
            <person name="Wang S."/>
            <person name="Wang H."/>
            <person name="Wang A."/>
            <person name="Jiang F."/>
            <person name="Liu H."/>
            <person name="Zhao H."/>
            <person name="Xu D."/>
            <person name="Zhang Y."/>
        </authorList>
    </citation>
    <scope>NUCLEOTIDE SEQUENCE [LARGE SCALE GENOMIC DNA]</scope>
    <source>
        <strain evidence="2">cv. Niubang</strain>
    </source>
</reference>
<evidence type="ECO:0000313" key="1">
    <source>
        <dbReference type="EMBL" id="KAI3707671.1"/>
    </source>
</evidence>
<protein>
    <submittedName>
        <fullName evidence="1">Uncharacterized protein</fullName>
    </submittedName>
</protein>
<sequence>MEKGKALKAEEEIWFVYSDDDQEEEVKVNLTQVHYNLMAHLNEESDSEVNSLTDNSECFSESKEVLNLMSQLNLMNSEFQKIEAYTKIKELEDLNFKRGQTEQTLKILTNNQKDSRFYKAKPGLGLSDVDVLKKAPENLYNFKKSSDTPVVLIPHILETFVKPETSLPETPKMKKEESVEISALNFLIVELENANENFGMELDSSLIQNEALQKEIRNLESQIFKLSKGKGAYVDKDTPTSENQSVEVQSSSSTIDTSTPIMKTDLKILKLSEKEFSVNEIGECSKTSSFNVSNSDCSTDTKVKKESSKKSKKLKVDKEVKILDSVKCKRVVKVCTVSCQQCLNKTKTLSRNELLTQAATKLQCSYCHESSFSLKPKSSKKRKSVQFKKMKTSAHSKVNQKAEVYSYDFIIKSLVRGGLAYNIFSISQFTEKKCNIEFDANYCFIIDQSGAELTKAGRMGLLYGVHFPTLKASKPVCLISKTSTEESWLWPRRLSHLHFQYLNKLRTQHLVTGLPDLKIEQDSLCSACEKGKMKRSSHKLKMLSNCTKCLELIHMDLYGPMRTQSINGKKYILVMVDEYSRYTWLEFLRQKSEAPDLIIKFIKKIQVLLQSPVQQL</sequence>
<reference evidence="1 2" key="2">
    <citation type="journal article" date="2022" name="Mol. Ecol. Resour.">
        <title>The genomes of chicory, endive, great burdock and yacon provide insights into Asteraceae paleo-polyploidization history and plant inulin production.</title>
        <authorList>
            <person name="Fan W."/>
            <person name="Wang S."/>
            <person name="Wang H."/>
            <person name="Wang A."/>
            <person name="Jiang F."/>
            <person name="Liu H."/>
            <person name="Zhao H."/>
            <person name="Xu D."/>
            <person name="Zhang Y."/>
        </authorList>
    </citation>
    <scope>NUCLEOTIDE SEQUENCE [LARGE SCALE GENOMIC DNA]</scope>
    <source>
        <strain evidence="2">cv. Niubang</strain>
    </source>
</reference>
<accession>A0ACB9AD59</accession>
<gene>
    <name evidence="1" type="ORF">L6452_26300</name>
</gene>
<name>A0ACB9AD59_ARCLA</name>
<dbReference type="Proteomes" id="UP001055879">
    <property type="component" value="Linkage Group LG08"/>
</dbReference>
<organism evidence="1 2">
    <name type="scientific">Arctium lappa</name>
    <name type="common">Greater burdock</name>
    <name type="synonym">Lappa major</name>
    <dbReference type="NCBI Taxonomy" id="4217"/>
    <lineage>
        <taxon>Eukaryota</taxon>
        <taxon>Viridiplantae</taxon>
        <taxon>Streptophyta</taxon>
        <taxon>Embryophyta</taxon>
        <taxon>Tracheophyta</taxon>
        <taxon>Spermatophyta</taxon>
        <taxon>Magnoliopsida</taxon>
        <taxon>eudicotyledons</taxon>
        <taxon>Gunneridae</taxon>
        <taxon>Pentapetalae</taxon>
        <taxon>asterids</taxon>
        <taxon>campanulids</taxon>
        <taxon>Asterales</taxon>
        <taxon>Asteraceae</taxon>
        <taxon>Carduoideae</taxon>
        <taxon>Cardueae</taxon>
        <taxon>Arctiinae</taxon>
        <taxon>Arctium</taxon>
    </lineage>
</organism>